<gene>
    <name evidence="2" type="ORF">ASZ90_013635</name>
</gene>
<name>A0A0W8F702_9ZZZZ</name>
<dbReference type="AlphaFoldDB" id="A0A0W8F702"/>
<sequence>MSKGNLVPWWLILLQGLAALIIGIYLILYPIMTTIYLVQVLGWYWIFVGLLTLATILMDKTDWMWRALSGILGIIAGMVVIGHPYWSAILVPETLVIVVGILAICFGALSLFWAMREGWGAAIMGALSMIFGLLIIGSPFVGIAILIYLLAVLAIVGGMATIYLAFQLR</sequence>
<protein>
    <submittedName>
        <fullName evidence="2">Putative membrane protein</fullName>
    </submittedName>
</protein>
<comment type="caution">
    <text evidence="2">The sequence shown here is derived from an EMBL/GenBank/DDBJ whole genome shotgun (WGS) entry which is preliminary data.</text>
</comment>
<keyword evidence="1" id="KW-1133">Transmembrane helix</keyword>
<accession>A0A0W8F702</accession>
<dbReference type="InterPro" id="IPR052712">
    <property type="entry name" value="Acid_resist_chaperone_HdeD"/>
</dbReference>
<reference evidence="2" key="1">
    <citation type="journal article" date="2015" name="Proc. Natl. Acad. Sci. U.S.A.">
        <title>Networks of energetic and metabolic interactions define dynamics in microbial communities.</title>
        <authorList>
            <person name="Embree M."/>
            <person name="Liu J.K."/>
            <person name="Al-Bassam M.M."/>
            <person name="Zengler K."/>
        </authorList>
    </citation>
    <scope>NUCLEOTIDE SEQUENCE</scope>
</reference>
<feature type="transmembrane region" description="Helical" evidence="1">
    <location>
        <begin position="63"/>
        <end position="82"/>
    </location>
</feature>
<dbReference type="PANTHER" id="PTHR34989:SF1">
    <property type="entry name" value="PROTEIN HDED"/>
    <property type="match status" value="1"/>
</dbReference>
<dbReference type="InterPro" id="IPR005325">
    <property type="entry name" value="DUF308_memb"/>
</dbReference>
<evidence type="ECO:0000256" key="1">
    <source>
        <dbReference type="SAM" id="Phobius"/>
    </source>
</evidence>
<feature type="transmembrane region" description="Helical" evidence="1">
    <location>
        <begin position="94"/>
        <end position="113"/>
    </location>
</feature>
<dbReference type="Pfam" id="PF03729">
    <property type="entry name" value="DUF308"/>
    <property type="match status" value="2"/>
</dbReference>
<feature type="transmembrane region" description="Helical" evidence="1">
    <location>
        <begin position="6"/>
        <end position="28"/>
    </location>
</feature>
<evidence type="ECO:0000313" key="2">
    <source>
        <dbReference type="EMBL" id="KUG16666.1"/>
    </source>
</evidence>
<dbReference type="PANTHER" id="PTHR34989">
    <property type="entry name" value="PROTEIN HDED"/>
    <property type="match status" value="1"/>
</dbReference>
<dbReference type="EMBL" id="LNQE01001484">
    <property type="protein sequence ID" value="KUG16666.1"/>
    <property type="molecule type" value="Genomic_DNA"/>
</dbReference>
<proteinExistence type="predicted"/>
<feature type="transmembrane region" description="Helical" evidence="1">
    <location>
        <begin position="143"/>
        <end position="166"/>
    </location>
</feature>
<dbReference type="GO" id="GO:0005886">
    <property type="term" value="C:plasma membrane"/>
    <property type="evidence" value="ECO:0007669"/>
    <property type="project" value="TreeGrafter"/>
</dbReference>
<organism evidence="2">
    <name type="scientific">hydrocarbon metagenome</name>
    <dbReference type="NCBI Taxonomy" id="938273"/>
    <lineage>
        <taxon>unclassified sequences</taxon>
        <taxon>metagenomes</taxon>
        <taxon>ecological metagenomes</taxon>
    </lineage>
</organism>
<keyword evidence="1" id="KW-0812">Transmembrane</keyword>
<keyword evidence="1" id="KW-0472">Membrane</keyword>
<feature type="transmembrane region" description="Helical" evidence="1">
    <location>
        <begin position="35"/>
        <end position="57"/>
    </location>
</feature>
<feature type="transmembrane region" description="Helical" evidence="1">
    <location>
        <begin position="119"/>
        <end position="136"/>
    </location>
</feature>